<dbReference type="Gene3D" id="2.20.110.10">
    <property type="entry name" value="Histone H3 K4-specific methyltransferase SET7/9 N-terminal domain"/>
    <property type="match status" value="7"/>
</dbReference>
<dbReference type="SMART" id="SM00233">
    <property type="entry name" value="PH"/>
    <property type="match status" value="1"/>
</dbReference>
<dbReference type="Proteomes" id="UP001165289">
    <property type="component" value="Unassembled WGS sequence"/>
</dbReference>
<gene>
    <name evidence="6" type="ORF">LOD99_6823</name>
</gene>
<feature type="region of interest" description="Disordered" evidence="2">
    <location>
        <begin position="85"/>
        <end position="133"/>
    </location>
</feature>
<dbReference type="SUPFAM" id="SSF48065">
    <property type="entry name" value="DBL homology domain (DH-domain)"/>
    <property type="match status" value="1"/>
</dbReference>
<name>A0AAV7JK65_9METZ</name>
<feature type="compositionally biased region" description="Polar residues" evidence="2">
    <location>
        <begin position="220"/>
        <end position="241"/>
    </location>
</feature>
<dbReference type="GO" id="GO:0005829">
    <property type="term" value="C:cytosol"/>
    <property type="evidence" value="ECO:0007669"/>
    <property type="project" value="TreeGrafter"/>
</dbReference>
<evidence type="ECO:0000313" key="6">
    <source>
        <dbReference type="EMBL" id="KAI6649102.1"/>
    </source>
</evidence>
<feature type="region of interest" description="Disordered" evidence="2">
    <location>
        <begin position="976"/>
        <end position="999"/>
    </location>
</feature>
<dbReference type="PANTHER" id="PTHR43215">
    <property type="entry name" value="RADIAL SPOKE HEAD 1 HOMOLOG"/>
    <property type="match status" value="1"/>
</dbReference>
<dbReference type="AlphaFoldDB" id="A0AAV7JK65"/>
<keyword evidence="1" id="KW-0677">Repeat</keyword>
<comment type="caution">
    <text evidence="6">The sequence shown here is derived from an EMBL/GenBank/DDBJ whole genome shotgun (WGS) entry which is preliminary data.</text>
</comment>
<dbReference type="InterPro" id="IPR000219">
    <property type="entry name" value="DH_dom"/>
</dbReference>
<accession>A0AAV7JK65</accession>
<dbReference type="PROSITE" id="PS50010">
    <property type="entry name" value="DH_2"/>
    <property type="match status" value="1"/>
</dbReference>
<dbReference type="InterPro" id="IPR001849">
    <property type="entry name" value="PH_domain"/>
</dbReference>
<feature type="domain" description="DH" evidence="5">
    <location>
        <begin position="300"/>
        <end position="485"/>
    </location>
</feature>
<dbReference type="Pfam" id="PF00621">
    <property type="entry name" value="RhoGEF"/>
    <property type="match status" value="1"/>
</dbReference>
<keyword evidence="3" id="KW-0812">Transmembrane</keyword>
<dbReference type="PROSITE" id="PS50003">
    <property type="entry name" value="PH_DOMAIN"/>
    <property type="match status" value="1"/>
</dbReference>
<dbReference type="Pfam" id="PF02493">
    <property type="entry name" value="MORN"/>
    <property type="match status" value="16"/>
</dbReference>
<evidence type="ECO:0000313" key="7">
    <source>
        <dbReference type="Proteomes" id="UP001165289"/>
    </source>
</evidence>
<protein>
    <submittedName>
        <fullName evidence="6">Radial spoke head 10-like B</fullName>
    </submittedName>
</protein>
<dbReference type="SMART" id="SM00325">
    <property type="entry name" value="RhoGEF"/>
    <property type="match status" value="1"/>
</dbReference>
<dbReference type="CDD" id="cd00160">
    <property type="entry name" value="RhoGEF"/>
    <property type="match status" value="1"/>
</dbReference>
<dbReference type="InterPro" id="IPR035899">
    <property type="entry name" value="DBL_dom_sf"/>
</dbReference>
<dbReference type="InterPro" id="IPR011993">
    <property type="entry name" value="PH-like_dom_sf"/>
</dbReference>
<evidence type="ECO:0000259" key="4">
    <source>
        <dbReference type="PROSITE" id="PS50003"/>
    </source>
</evidence>
<keyword evidence="3" id="KW-0472">Membrane</keyword>
<dbReference type="SUPFAM" id="SSF50729">
    <property type="entry name" value="PH domain-like"/>
    <property type="match status" value="1"/>
</dbReference>
<feature type="transmembrane region" description="Helical" evidence="3">
    <location>
        <begin position="12"/>
        <end position="35"/>
    </location>
</feature>
<evidence type="ECO:0000256" key="3">
    <source>
        <dbReference type="SAM" id="Phobius"/>
    </source>
</evidence>
<organism evidence="6 7">
    <name type="scientific">Oopsacas minuta</name>
    <dbReference type="NCBI Taxonomy" id="111878"/>
    <lineage>
        <taxon>Eukaryota</taxon>
        <taxon>Metazoa</taxon>
        <taxon>Porifera</taxon>
        <taxon>Hexactinellida</taxon>
        <taxon>Hexasterophora</taxon>
        <taxon>Lyssacinosida</taxon>
        <taxon>Leucopsacidae</taxon>
        <taxon>Oopsacas</taxon>
    </lineage>
</organism>
<evidence type="ECO:0000259" key="5">
    <source>
        <dbReference type="PROSITE" id="PS50010"/>
    </source>
</evidence>
<feature type="domain" description="PH" evidence="4">
    <location>
        <begin position="507"/>
        <end position="609"/>
    </location>
</feature>
<keyword evidence="3" id="KW-1133">Transmembrane helix</keyword>
<dbReference type="Gene3D" id="2.30.29.30">
    <property type="entry name" value="Pleckstrin-homology domain (PH domain)/Phosphotyrosine-binding domain (PTB)"/>
    <property type="match status" value="1"/>
</dbReference>
<dbReference type="SUPFAM" id="SSF82185">
    <property type="entry name" value="Histone H3 K4-specific methyltransferase SET7/9 N-terminal domain"/>
    <property type="match status" value="3"/>
</dbReference>
<dbReference type="Gene3D" id="1.20.900.10">
    <property type="entry name" value="Dbl homology (DH) domain"/>
    <property type="match status" value="1"/>
</dbReference>
<feature type="region of interest" description="Disordered" evidence="2">
    <location>
        <begin position="217"/>
        <end position="241"/>
    </location>
</feature>
<feature type="compositionally biased region" description="Pro residues" evidence="2">
    <location>
        <begin position="99"/>
        <end position="108"/>
    </location>
</feature>
<dbReference type="EMBL" id="JAKMXF010000322">
    <property type="protein sequence ID" value="KAI6649102.1"/>
    <property type="molecule type" value="Genomic_DNA"/>
</dbReference>
<dbReference type="InterPro" id="IPR003409">
    <property type="entry name" value="MORN"/>
</dbReference>
<reference evidence="6 7" key="1">
    <citation type="journal article" date="2023" name="BMC Biol.">
        <title>The compact genome of the sponge Oopsacas minuta (Hexactinellida) is lacking key metazoan core genes.</title>
        <authorList>
            <person name="Santini S."/>
            <person name="Schenkelaars Q."/>
            <person name="Jourda C."/>
            <person name="Duchesne M."/>
            <person name="Belahbib H."/>
            <person name="Rocher C."/>
            <person name="Selva M."/>
            <person name="Riesgo A."/>
            <person name="Vervoort M."/>
            <person name="Leys S.P."/>
            <person name="Kodjabachian L."/>
            <person name="Le Bivic A."/>
            <person name="Borchiellini C."/>
            <person name="Claverie J.M."/>
            <person name="Renard E."/>
        </authorList>
    </citation>
    <scope>NUCLEOTIDE SEQUENCE [LARGE SCALE GENOMIC DNA]</scope>
    <source>
        <strain evidence="6">SPO-2</strain>
    </source>
</reference>
<evidence type="ECO:0000256" key="2">
    <source>
        <dbReference type="SAM" id="MobiDB-lite"/>
    </source>
</evidence>
<sequence>MSTYADIPEINTSFTLVPVIVILIISPVYAIYILFSDTYTDQYMSDSTIELSTSPSKKNFKERRAIQQFSDVPYKFKQFSADDTNLQSRYDRETTSKPLRPPPPPRPILKPSKSLGATGHHLRPSVSPKPILVPTKSSSPVQFKKSIPVSETSEIEDSFDNIDVVLPEYTSVPVTRPRAMAKNEQNTDCIPQDEDFSLGKAIKRFSDRTLIGTLFKRESTTSPNNSIRKSEQYSDNNIDSNPQDKHTTAFLQNAVVVVQQDNNGSKTPETINIVLSPEKQIQNTSELPKTINIFVGKTNTRIQKIHEMYTTEYTYVNQLEMLVDIFKRPMEAQLDEIEIQQIFCNVERILYFNREVLALFFERMEEWNDKDSCIGDIFTAKFTQYASGLYTVYCSSYDNCEHYITNKLKRRKEFEILMASCLSDPRGQKGMSITYYLITPVQRIPRYLLLLKDLLKLTPESHVDYQNILEANERISRIADYVNTQIMEAQSHRAMQALKNEIQGLVDLEKDGRVIIKEGPVFLMRIRKEYQCILFNDYLVLAYKADNRSLIEHKLPLEVVWIEDLQDLDPQTHSEDAIEIYTPDRPYTIYTKTNAEKKLWLHKLFSTIKLHVAKRKGIKDIPKNLEIDILTREAIFVYSNGDLYNGMFSDAKRHGHGEMVWADKTTYTGDWYEDERCGEGEMRYNTGEMFVGEWKNDKQEGTGRLDYVNGDSLKGNWNSGYREGDAVITFGNGDKFEGTFHRDEIKGEGRYISVTGMHFVGQYKHSQRCGRGTLCTTNGDYYDGEFKRNIFDGKGTMLYKDQSKYIGEWKNGQRNGDGEMKTAEGDEYEGSWLEDRKDGYGTMRYANNDYYKGMWLLDKRHGNGKMEFSNSDYYEGEFKHDYRHGKGLMKYRNGSKYDGFFEYNMRSGEGIMIFEDGKTYVGAWKHDMREGKGQLVSLHGLKYDGNWKNDKPHGHGNMKSSKLTFEYRGNWINGKREGTGIETGPKGKYNGTWKNGMRNGQGNETSLVGTSFEGHWTFDKKTGSVDRKLASGLKETQKWRDGLILNTKNCLIPPDLPSFPVFDF</sequence>
<dbReference type="PANTHER" id="PTHR43215:SF14">
    <property type="entry name" value="RADIAL SPOKE HEAD 1 HOMOLOG"/>
    <property type="match status" value="1"/>
</dbReference>
<evidence type="ECO:0000256" key="1">
    <source>
        <dbReference type="ARBA" id="ARBA00022737"/>
    </source>
</evidence>
<dbReference type="SMART" id="SM00698">
    <property type="entry name" value="MORN"/>
    <property type="match status" value="14"/>
</dbReference>
<dbReference type="GO" id="GO:0005085">
    <property type="term" value="F:guanyl-nucleotide exchange factor activity"/>
    <property type="evidence" value="ECO:0007669"/>
    <property type="project" value="InterPro"/>
</dbReference>
<proteinExistence type="predicted"/>
<keyword evidence="7" id="KW-1185">Reference proteome</keyword>